<sequence>MGFLKLSIKTIVAIGIGAAVFIILAKFAAIPSPVPNTTIQTSYAFLALMAIVFGPVAGALIGFIGHALNDAISYGSVWWSWVVVSALVGFLIGLAAKKINIESGKLGTNKIVTFNIVQVLAQGIGWFLVAPLLDILIYAEPANKVFVQGLFAGVSNMITVGIIGTILLVAYGKTRSQGNSLHREM</sequence>
<gene>
    <name evidence="6" type="ORF">F7732_03270</name>
</gene>
<accession>A0A7V7RQA8</accession>
<feature type="transmembrane region" description="Helical" evidence="5">
    <location>
        <begin position="116"/>
        <end position="139"/>
    </location>
</feature>
<dbReference type="Proteomes" id="UP000441354">
    <property type="component" value="Unassembled WGS sequence"/>
</dbReference>
<dbReference type="InterPro" id="IPR022914">
    <property type="entry name" value="UPF0397"/>
</dbReference>
<evidence type="ECO:0000256" key="3">
    <source>
        <dbReference type="ARBA" id="ARBA00022989"/>
    </source>
</evidence>
<keyword evidence="3 5" id="KW-1133">Transmembrane helix</keyword>
<evidence type="ECO:0000256" key="1">
    <source>
        <dbReference type="ARBA" id="ARBA00022475"/>
    </source>
</evidence>
<keyword evidence="4 5" id="KW-0472">Membrane</keyword>
<organism evidence="6 7">
    <name type="scientific">Bacillus mesophilum</name>
    <dbReference type="NCBI Taxonomy" id="1071718"/>
    <lineage>
        <taxon>Bacteria</taxon>
        <taxon>Bacillati</taxon>
        <taxon>Bacillota</taxon>
        <taxon>Bacilli</taxon>
        <taxon>Bacillales</taxon>
        <taxon>Bacillaceae</taxon>
        <taxon>Bacillus</taxon>
    </lineage>
</organism>
<dbReference type="HAMAP" id="MF_01572">
    <property type="entry name" value="UPF0397"/>
    <property type="match status" value="1"/>
</dbReference>
<evidence type="ECO:0000256" key="4">
    <source>
        <dbReference type="ARBA" id="ARBA00023136"/>
    </source>
</evidence>
<dbReference type="OrthoDB" id="4550662at2"/>
<evidence type="ECO:0000313" key="6">
    <source>
        <dbReference type="EMBL" id="KAB2335607.1"/>
    </source>
</evidence>
<proteinExistence type="inferred from homology"/>
<comment type="similarity">
    <text evidence="5">Belongs to the UPF0397 family.</text>
</comment>
<dbReference type="Pfam" id="PF07155">
    <property type="entry name" value="ECF-ribofla_trS"/>
    <property type="match status" value="1"/>
</dbReference>
<protein>
    <recommendedName>
        <fullName evidence="5">UPF0397 protein F7732_03270</fullName>
    </recommendedName>
</protein>
<keyword evidence="7" id="KW-1185">Reference proteome</keyword>
<name>A0A7V7RQA8_9BACI</name>
<evidence type="ECO:0000256" key="5">
    <source>
        <dbReference type="HAMAP-Rule" id="MF_01572"/>
    </source>
</evidence>
<feature type="transmembrane region" description="Helical" evidence="5">
    <location>
        <begin position="145"/>
        <end position="171"/>
    </location>
</feature>
<dbReference type="AlphaFoldDB" id="A0A7V7RQA8"/>
<dbReference type="Gene3D" id="1.10.1760.20">
    <property type="match status" value="1"/>
</dbReference>
<keyword evidence="2 5" id="KW-0812">Transmembrane</keyword>
<evidence type="ECO:0000256" key="2">
    <source>
        <dbReference type="ARBA" id="ARBA00022692"/>
    </source>
</evidence>
<reference evidence="6 7" key="1">
    <citation type="journal article" date="2014" name="Arch. Microbiol.">
        <title>Bacillus mesophilum sp. nov., strain IITR-54T, a novel 4-chlorobiphenyl dechlorinating bacterium.</title>
        <authorList>
            <person name="Manickam N."/>
            <person name="Singh N.K."/>
            <person name="Bajaj A."/>
            <person name="Kumar R.M."/>
            <person name="Kaur G."/>
            <person name="Kaur N."/>
            <person name="Bala M."/>
            <person name="Kumar A."/>
            <person name="Mayilraj S."/>
        </authorList>
    </citation>
    <scope>NUCLEOTIDE SEQUENCE [LARGE SCALE GENOMIC DNA]</scope>
    <source>
        <strain evidence="6 7">IITR-54</strain>
    </source>
</reference>
<evidence type="ECO:0000313" key="7">
    <source>
        <dbReference type="Proteomes" id="UP000441354"/>
    </source>
</evidence>
<dbReference type="PANTHER" id="PTHR37815:SF3">
    <property type="entry name" value="UPF0397 PROTEIN SPR0429"/>
    <property type="match status" value="1"/>
</dbReference>
<feature type="transmembrane region" description="Helical" evidence="5">
    <location>
        <begin position="77"/>
        <end position="96"/>
    </location>
</feature>
<dbReference type="PANTHER" id="PTHR37815">
    <property type="entry name" value="UPF0397 PROTEIN BC_2624-RELATED"/>
    <property type="match status" value="1"/>
</dbReference>
<dbReference type="EMBL" id="WBOT01000001">
    <property type="protein sequence ID" value="KAB2335607.1"/>
    <property type="molecule type" value="Genomic_DNA"/>
</dbReference>
<dbReference type="InterPro" id="IPR009825">
    <property type="entry name" value="ECF_substrate-spec-like"/>
</dbReference>
<keyword evidence="1 5" id="KW-1003">Cell membrane</keyword>
<comment type="caution">
    <text evidence="6">The sequence shown here is derived from an EMBL/GenBank/DDBJ whole genome shotgun (WGS) entry which is preliminary data.</text>
</comment>
<feature type="transmembrane region" description="Helical" evidence="5">
    <location>
        <begin position="42"/>
        <end position="65"/>
    </location>
</feature>
<feature type="transmembrane region" description="Helical" evidence="5">
    <location>
        <begin position="6"/>
        <end position="30"/>
    </location>
</feature>
<dbReference type="GO" id="GO:0005886">
    <property type="term" value="C:plasma membrane"/>
    <property type="evidence" value="ECO:0007669"/>
    <property type="project" value="UniProtKB-SubCell"/>
</dbReference>
<dbReference type="NCBIfam" id="NF010182">
    <property type="entry name" value="PRK13661.1"/>
    <property type="match status" value="1"/>
</dbReference>
<comment type="subcellular location">
    <subcellularLocation>
        <location evidence="5">Cell membrane</location>
        <topology evidence="5">Multi-pass membrane protein</topology>
    </subcellularLocation>
</comment>